<feature type="signal peptide" evidence="2">
    <location>
        <begin position="1"/>
        <end position="20"/>
    </location>
</feature>
<dbReference type="Gene3D" id="2.120.10.30">
    <property type="entry name" value="TolB, C-terminal domain"/>
    <property type="match status" value="1"/>
</dbReference>
<feature type="domain" description="Peptidase S9 prolyl oligopeptidase catalytic" evidence="3">
    <location>
        <begin position="452"/>
        <end position="666"/>
    </location>
</feature>
<protein>
    <submittedName>
        <fullName evidence="4">S9 family peptidase</fullName>
    </submittedName>
</protein>
<evidence type="ECO:0000313" key="4">
    <source>
        <dbReference type="EMBL" id="MBC5862420.1"/>
    </source>
</evidence>
<dbReference type="RefSeq" id="WP_166133209.1">
    <property type="nucleotide sequence ID" value="NZ_JAAOBY010000001.1"/>
</dbReference>
<dbReference type="InterPro" id="IPR011042">
    <property type="entry name" value="6-blade_b-propeller_TolB-like"/>
</dbReference>
<evidence type="ECO:0000259" key="3">
    <source>
        <dbReference type="Pfam" id="PF00326"/>
    </source>
</evidence>
<dbReference type="PANTHER" id="PTHR42776:SF27">
    <property type="entry name" value="DIPEPTIDYL PEPTIDASE FAMILY MEMBER 6"/>
    <property type="match status" value="1"/>
</dbReference>
<feature type="chain" id="PRO_5045950612" evidence="2">
    <location>
        <begin position="21"/>
        <end position="666"/>
    </location>
</feature>
<reference evidence="4 5" key="1">
    <citation type="submission" date="2020-08" db="EMBL/GenBank/DDBJ databases">
        <title>Description of novel Flavobacterium F-400 isolate.</title>
        <authorList>
            <person name="Saticioglu I."/>
            <person name="Duman M."/>
            <person name="Altun S."/>
        </authorList>
    </citation>
    <scope>NUCLEOTIDE SEQUENCE [LARGE SCALE GENOMIC DNA]</scope>
    <source>
        <strain evidence="4 5">F-400</strain>
    </source>
</reference>
<dbReference type="Proteomes" id="UP000621670">
    <property type="component" value="Unassembled WGS sequence"/>
</dbReference>
<dbReference type="Pfam" id="PF00326">
    <property type="entry name" value="Peptidase_S9"/>
    <property type="match status" value="1"/>
</dbReference>
<dbReference type="SUPFAM" id="SSF53474">
    <property type="entry name" value="alpha/beta-Hydrolases"/>
    <property type="match status" value="1"/>
</dbReference>
<sequence length="666" mass="75622">MKKNIIVLALAIMGLSNATAQTAQPEAKRPGDISLPSSKGALEKLASFDNGNYKYAVEDFFTKAKARTFRLSPDGSRMSYFQKMDNGKTNVYVKEIKTGKVSLVIEEKEELIKTYFWLNNERLIYAMDKGGNENIHVYSAGIDGSTSIDLTPFDGVQAEINTVLKNQRDFIIVSMNKENKQLKEPYKINTKTGAIERLYANTDLKNPILVYNFDQDGNLIGFVRVANGISMQYYYKPSGANDFKLLKEFESTETFTFVSLNYQTPNPDDAYVISNLESDKTQIVLYDLKQNKMIKEIYSNPTFDSNILGLSEKRNFEVDYVGFNGEKNTIIPISKTFKKIYDNIQKEFKDAQFSIVSQSDDEEKMLIIVSSDKFYGKYYQYDSKLNKLTYMFDLMPKLEQKDMAVMQPISFKSRDGILIYGYITLPKEALEGKKVPLIVNPHGGPQTLRDSWGFSPEAQLFASRGYATLHVNFRISGGYGKGFLKAGYGQIGRKVMDDLEDGVQYVLTQGWINKDKIAIYGASHGGYATLMGLVKTPDLYACGVDYVGISNIETFFSSFPEYWKPYTEATKKIWYDLDNPAQAKIAKEVSPFYQVDKIKKPLFVVQGANDPRVNIGESDQIVTALRKKGFEVPYMVKYNEGHGFLREENQIELYKSMLGFFAQHLK</sequence>
<name>A0ABR7JDL5_9FLAO</name>
<keyword evidence="5" id="KW-1185">Reference proteome</keyword>
<dbReference type="PANTHER" id="PTHR42776">
    <property type="entry name" value="SERINE PEPTIDASE S9 FAMILY MEMBER"/>
    <property type="match status" value="1"/>
</dbReference>
<evidence type="ECO:0000256" key="1">
    <source>
        <dbReference type="ARBA" id="ARBA00022801"/>
    </source>
</evidence>
<organism evidence="4 5">
    <name type="scientific">Flavobacterium turcicum</name>
    <dbReference type="NCBI Taxonomy" id="2764718"/>
    <lineage>
        <taxon>Bacteria</taxon>
        <taxon>Pseudomonadati</taxon>
        <taxon>Bacteroidota</taxon>
        <taxon>Flavobacteriia</taxon>
        <taxon>Flavobacteriales</taxon>
        <taxon>Flavobacteriaceae</taxon>
        <taxon>Flavobacterium</taxon>
    </lineage>
</organism>
<keyword evidence="1" id="KW-0378">Hydrolase</keyword>
<evidence type="ECO:0000313" key="5">
    <source>
        <dbReference type="Proteomes" id="UP000621670"/>
    </source>
</evidence>
<dbReference type="InterPro" id="IPR029058">
    <property type="entry name" value="AB_hydrolase_fold"/>
</dbReference>
<dbReference type="Gene3D" id="3.40.50.1820">
    <property type="entry name" value="alpha/beta hydrolase"/>
    <property type="match status" value="1"/>
</dbReference>
<proteinExistence type="predicted"/>
<dbReference type="EMBL" id="JACRUM010000001">
    <property type="protein sequence ID" value="MBC5862420.1"/>
    <property type="molecule type" value="Genomic_DNA"/>
</dbReference>
<keyword evidence="2" id="KW-0732">Signal</keyword>
<comment type="caution">
    <text evidence="4">The sequence shown here is derived from an EMBL/GenBank/DDBJ whole genome shotgun (WGS) entry which is preliminary data.</text>
</comment>
<dbReference type="InterPro" id="IPR001375">
    <property type="entry name" value="Peptidase_S9_cat"/>
</dbReference>
<dbReference type="SUPFAM" id="SSF69304">
    <property type="entry name" value="Tricorn protease N-terminal domain"/>
    <property type="match status" value="1"/>
</dbReference>
<accession>A0ABR7JDL5</accession>
<gene>
    <name evidence="4" type="ORF">H8R26_03205</name>
</gene>
<evidence type="ECO:0000256" key="2">
    <source>
        <dbReference type="SAM" id="SignalP"/>
    </source>
</evidence>